<evidence type="ECO:0000313" key="2">
    <source>
        <dbReference type="Proteomes" id="UP001301731"/>
    </source>
</evidence>
<gene>
    <name evidence="1" type="ORF">R2D22_17875</name>
</gene>
<evidence type="ECO:0000313" key="1">
    <source>
        <dbReference type="EMBL" id="WOX23162.1"/>
    </source>
</evidence>
<name>A0ABZ0LUR9_9ACTN</name>
<reference evidence="1 2" key="1">
    <citation type="submission" date="2023-10" db="EMBL/GenBank/DDBJ databases">
        <title>The genome sequence of Streptomyces sp. HUAS YS2.</title>
        <authorList>
            <person name="Mo P."/>
        </authorList>
    </citation>
    <scope>NUCLEOTIDE SEQUENCE [LARGE SCALE GENOMIC DNA]</scope>
    <source>
        <strain evidence="1 2">HUAS YS2</strain>
    </source>
</reference>
<organism evidence="1 2">
    <name type="scientific">Streptomyces solicathayae</name>
    <dbReference type="NCBI Taxonomy" id="3081768"/>
    <lineage>
        <taxon>Bacteria</taxon>
        <taxon>Bacillati</taxon>
        <taxon>Actinomycetota</taxon>
        <taxon>Actinomycetes</taxon>
        <taxon>Kitasatosporales</taxon>
        <taxon>Streptomycetaceae</taxon>
        <taxon>Streptomyces</taxon>
    </lineage>
</organism>
<accession>A0ABZ0LUR9</accession>
<proteinExistence type="predicted"/>
<dbReference type="EMBL" id="CP137573">
    <property type="protein sequence ID" value="WOX23162.1"/>
    <property type="molecule type" value="Genomic_DNA"/>
</dbReference>
<dbReference type="Pfam" id="PF16259">
    <property type="entry name" value="DUF4913"/>
    <property type="match status" value="1"/>
</dbReference>
<protein>
    <submittedName>
        <fullName evidence="1">DUF4913 domain-containing protein</fullName>
    </submittedName>
</protein>
<dbReference type="RefSeq" id="WP_318104739.1">
    <property type="nucleotide sequence ID" value="NZ_CP137573.1"/>
</dbReference>
<keyword evidence="2" id="KW-1185">Reference proteome</keyword>
<sequence length="153" mass="17054">MSIEHVDDEDRRLLEEEPSVRLVFTSLEAFVTEYLAEVLGRDTTGPVHAWCPDWWRHAAALVRLNAMWRAFEYLCTDGSLGMSTWWLHHADPHLAVLLNPVTGPFAACKAAGEHVSLPALPVTPVAPGVLDNPVYMLVTEDPFDLDAPEVDRP</sequence>
<dbReference type="InterPro" id="IPR032584">
    <property type="entry name" value="DUF4913"/>
</dbReference>
<dbReference type="Proteomes" id="UP001301731">
    <property type="component" value="Chromosome"/>
</dbReference>